<sequence>MSVDINTPLMCRKVANLCHLKKLFRKLKEMGHICLTRQDTNDFGFFAPQPAKSVEKLPKAHLKGYVAPDPKWGPFTAGLHLNYAIDGDLRREIPEASRMPTGEYALYQYCNWRGNSSVEELLKADNGVREFVPRFGSYEWRKTNLWLPENDDYPHMVLVSVHNFEADGSTDSTVLRGEAILVARMLLWRMMLVAYTKVRVVQAYFDGENLNMALSDFLDFSTRNEASWDLLLRWILCKPIGDTKIPTKTR</sequence>
<evidence type="ECO:0000313" key="1">
    <source>
        <dbReference type="EMBL" id="OJD23541.1"/>
    </source>
</evidence>
<dbReference type="Proteomes" id="UP000242791">
    <property type="component" value="Unassembled WGS sequence"/>
</dbReference>
<dbReference type="OrthoDB" id="4206905at2759"/>
<comment type="caution">
    <text evidence="1">The sequence shown here is derived from an EMBL/GenBank/DDBJ whole genome shotgun (WGS) entry which is preliminary data.</text>
</comment>
<accession>A0A1J9R7C1</accession>
<protein>
    <submittedName>
        <fullName evidence="1">Uncharacterized protein</fullName>
    </submittedName>
</protein>
<keyword evidence="2" id="KW-1185">Reference proteome</keyword>
<dbReference type="EMBL" id="LGTZ01000768">
    <property type="protein sequence ID" value="OJD23541.1"/>
    <property type="molecule type" value="Genomic_DNA"/>
</dbReference>
<evidence type="ECO:0000313" key="2">
    <source>
        <dbReference type="Proteomes" id="UP000242791"/>
    </source>
</evidence>
<organism evidence="1 2">
    <name type="scientific">Blastomyces percursus</name>
    <dbReference type="NCBI Taxonomy" id="1658174"/>
    <lineage>
        <taxon>Eukaryota</taxon>
        <taxon>Fungi</taxon>
        <taxon>Dikarya</taxon>
        <taxon>Ascomycota</taxon>
        <taxon>Pezizomycotina</taxon>
        <taxon>Eurotiomycetes</taxon>
        <taxon>Eurotiomycetidae</taxon>
        <taxon>Onygenales</taxon>
        <taxon>Ajellomycetaceae</taxon>
        <taxon>Blastomyces</taxon>
    </lineage>
</organism>
<gene>
    <name evidence="1" type="ORF">ACJ73_05106</name>
</gene>
<dbReference type="VEuPathDB" id="FungiDB:ACJ73_05106"/>
<dbReference type="AlphaFoldDB" id="A0A1J9R7C1"/>
<proteinExistence type="predicted"/>
<name>A0A1J9R7C1_9EURO</name>
<reference evidence="1 2" key="1">
    <citation type="submission" date="2015-08" db="EMBL/GenBank/DDBJ databases">
        <title>Emmonsia species relationships and genome sequence.</title>
        <authorList>
            <person name="Cuomo C.A."/>
            <person name="Schwartz I.S."/>
            <person name="Kenyon C."/>
            <person name="De Hoog G.S."/>
            <person name="Govender N.P."/>
            <person name="Botha A."/>
            <person name="Moreno L."/>
            <person name="De Vries M."/>
            <person name="Munoz J.F."/>
            <person name="Stielow J.B."/>
        </authorList>
    </citation>
    <scope>NUCLEOTIDE SEQUENCE [LARGE SCALE GENOMIC DNA]</scope>
    <source>
        <strain evidence="1 2">EI222</strain>
    </source>
</reference>